<organism evidence="2 3">
    <name type="scientific">Batillaria attramentaria</name>
    <dbReference type="NCBI Taxonomy" id="370345"/>
    <lineage>
        <taxon>Eukaryota</taxon>
        <taxon>Metazoa</taxon>
        <taxon>Spiralia</taxon>
        <taxon>Lophotrochozoa</taxon>
        <taxon>Mollusca</taxon>
        <taxon>Gastropoda</taxon>
        <taxon>Caenogastropoda</taxon>
        <taxon>Sorbeoconcha</taxon>
        <taxon>Cerithioidea</taxon>
        <taxon>Batillariidae</taxon>
        <taxon>Batillaria</taxon>
    </lineage>
</organism>
<proteinExistence type="predicted"/>
<name>A0ABD0KA92_9CAEN</name>
<feature type="region of interest" description="Disordered" evidence="1">
    <location>
        <begin position="1"/>
        <end position="34"/>
    </location>
</feature>
<evidence type="ECO:0000313" key="3">
    <source>
        <dbReference type="Proteomes" id="UP001519460"/>
    </source>
</evidence>
<accession>A0ABD0KA92</accession>
<keyword evidence="3" id="KW-1185">Reference proteome</keyword>
<reference evidence="2 3" key="1">
    <citation type="journal article" date="2023" name="Sci. Data">
        <title>Genome assembly of the Korean intertidal mud-creeper Batillaria attramentaria.</title>
        <authorList>
            <person name="Patra A.K."/>
            <person name="Ho P.T."/>
            <person name="Jun S."/>
            <person name="Lee S.J."/>
            <person name="Kim Y."/>
            <person name="Won Y.J."/>
        </authorList>
    </citation>
    <scope>NUCLEOTIDE SEQUENCE [LARGE SCALE GENOMIC DNA]</scope>
    <source>
        <strain evidence="2">Wonlab-2016</strain>
    </source>
</reference>
<gene>
    <name evidence="2" type="ORF">BaRGS_00024740</name>
</gene>
<comment type="caution">
    <text evidence="2">The sequence shown here is derived from an EMBL/GenBank/DDBJ whole genome shotgun (WGS) entry which is preliminary data.</text>
</comment>
<evidence type="ECO:0000256" key="1">
    <source>
        <dbReference type="SAM" id="MobiDB-lite"/>
    </source>
</evidence>
<evidence type="ECO:0000313" key="2">
    <source>
        <dbReference type="EMBL" id="KAK7484005.1"/>
    </source>
</evidence>
<dbReference type="AlphaFoldDB" id="A0ABD0KA92"/>
<protein>
    <submittedName>
        <fullName evidence="2">Uncharacterized protein</fullName>
    </submittedName>
</protein>
<dbReference type="EMBL" id="JACVVK020000217">
    <property type="protein sequence ID" value="KAK7484005.1"/>
    <property type="molecule type" value="Genomic_DNA"/>
</dbReference>
<dbReference type="Proteomes" id="UP001519460">
    <property type="component" value="Unassembled WGS sequence"/>
</dbReference>
<sequence>MTRRRRAGSPVTPGTGGDTDLLNDDGSHQNRLSDLSPDWQRLRISGALVPPRCQRFLMAAPNKPVVTVLLDG</sequence>